<dbReference type="RefSeq" id="WP_095978202.1">
    <property type="nucleotide sequence ID" value="NZ_CP022163.1"/>
</dbReference>
<comment type="similarity">
    <text evidence="1">Belongs to the short-chain fatty acyl-CoA assimilation regulator (ScfR) family.</text>
</comment>
<protein>
    <submittedName>
        <fullName evidence="4">Helix-turn-helix domain-containing protein</fullName>
    </submittedName>
</protein>
<feature type="coiled-coil region" evidence="2">
    <location>
        <begin position="48"/>
        <end position="111"/>
    </location>
</feature>
<dbReference type="Pfam" id="PF06114">
    <property type="entry name" value="Peptidase_M78"/>
    <property type="match status" value="1"/>
</dbReference>
<name>A0A250IES6_9BACT</name>
<dbReference type="SUPFAM" id="SSF47413">
    <property type="entry name" value="lambda repressor-like DNA-binding domains"/>
    <property type="match status" value="1"/>
</dbReference>
<dbReference type="PANTHER" id="PTHR43236">
    <property type="entry name" value="ANTITOXIN HIGA1"/>
    <property type="match status" value="1"/>
</dbReference>
<dbReference type="PROSITE" id="PS50943">
    <property type="entry name" value="HTH_CROC1"/>
    <property type="match status" value="1"/>
</dbReference>
<dbReference type="CDD" id="cd00093">
    <property type="entry name" value="HTH_XRE"/>
    <property type="match status" value="1"/>
</dbReference>
<evidence type="ECO:0000313" key="4">
    <source>
        <dbReference type="EMBL" id="ATB29662.1"/>
    </source>
</evidence>
<dbReference type="Gene3D" id="1.10.260.40">
    <property type="entry name" value="lambda repressor-like DNA-binding domains"/>
    <property type="match status" value="1"/>
</dbReference>
<dbReference type="GO" id="GO:0003677">
    <property type="term" value="F:DNA binding"/>
    <property type="evidence" value="ECO:0007669"/>
    <property type="project" value="InterPro"/>
</dbReference>
<dbReference type="Gene3D" id="1.10.10.2910">
    <property type="match status" value="1"/>
</dbReference>
<reference evidence="4 5" key="1">
    <citation type="submission" date="2017-06" db="EMBL/GenBank/DDBJ databases">
        <authorList>
            <person name="Kim H.J."/>
            <person name="Triplett B.A."/>
        </authorList>
    </citation>
    <scope>NUCLEOTIDE SEQUENCE [LARGE SCALE GENOMIC DNA]</scope>
    <source>
        <strain evidence="4 5">DSM 14713</strain>
    </source>
</reference>
<feature type="domain" description="HTH cro/C1-type" evidence="3">
    <location>
        <begin position="11"/>
        <end position="65"/>
    </location>
</feature>
<dbReference type="KEGG" id="mbd:MEBOL_003117"/>
<dbReference type="OrthoDB" id="9794834at2"/>
<dbReference type="InterPro" id="IPR010982">
    <property type="entry name" value="Lambda_DNA-bd_dom_sf"/>
</dbReference>
<keyword evidence="2" id="KW-0175">Coiled coil</keyword>
<organism evidence="4 5">
    <name type="scientific">Melittangium boletus DSM 14713</name>
    <dbReference type="NCBI Taxonomy" id="1294270"/>
    <lineage>
        <taxon>Bacteria</taxon>
        <taxon>Pseudomonadati</taxon>
        <taxon>Myxococcota</taxon>
        <taxon>Myxococcia</taxon>
        <taxon>Myxococcales</taxon>
        <taxon>Cystobacterineae</taxon>
        <taxon>Archangiaceae</taxon>
        <taxon>Melittangium</taxon>
    </lineage>
</organism>
<evidence type="ECO:0000256" key="1">
    <source>
        <dbReference type="ARBA" id="ARBA00007227"/>
    </source>
</evidence>
<sequence>MISSQRLGERLTQARKRRNKTQAELAEALGVARTTLVAMEKGERRPSNAELIKLAQELSVTVNELLREHTVVADAAPRFRMAPRFARNAAVDAAVERLKALGRQYVELEQVLSITRTPAPLEAVTAYRASTSVHLAPQLAGQDAAAFLRRHLDLGDGPVSQLESLLELEAGLRIFKLPLPSDVAAIFLWSDVMGACVAINRLHPLERRRWSLLHELGHFLRDREAGDVLPLQVEHPRDPAEQFSEALAAEFLMPATGVRRRFAEHLRDKGAHFSPADLIAMARFHEVSFQAMTLRLEELRLLPQGTYARLRERHFQPREAPRRMEVTPVRDSFERWLPARYERMAFEAHAQELLSEGELARYLHCDRVTARDRYLAQQVEEAEGGKLVLDLGEDVLQAGSTE</sequence>
<dbReference type="PANTHER" id="PTHR43236:SF1">
    <property type="entry name" value="BLL7220 PROTEIN"/>
    <property type="match status" value="1"/>
</dbReference>
<accession>A0A250IES6</accession>
<proteinExistence type="inferred from homology"/>
<evidence type="ECO:0000256" key="2">
    <source>
        <dbReference type="SAM" id="Coils"/>
    </source>
</evidence>
<dbReference type="Proteomes" id="UP000217289">
    <property type="component" value="Chromosome"/>
</dbReference>
<evidence type="ECO:0000259" key="3">
    <source>
        <dbReference type="PROSITE" id="PS50943"/>
    </source>
</evidence>
<dbReference type="SMART" id="SM00530">
    <property type="entry name" value="HTH_XRE"/>
    <property type="match status" value="1"/>
</dbReference>
<dbReference type="InterPro" id="IPR010359">
    <property type="entry name" value="IrrE_HExxH"/>
</dbReference>
<evidence type="ECO:0000313" key="5">
    <source>
        <dbReference type="Proteomes" id="UP000217289"/>
    </source>
</evidence>
<dbReference type="AlphaFoldDB" id="A0A250IES6"/>
<dbReference type="EMBL" id="CP022163">
    <property type="protein sequence ID" value="ATB29662.1"/>
    <property type="molecule type" value="Genomic_DNA"/>
</dbReference>
<dbReference type="InterPro" id="IPR001387">
    <property type="entry name" value="Cro/C1-type_HTH"/>
</dbReference>
<dbReference type="Pfam" id="PF01381">
    <property type="entry name" value="HTH_3"/>
    <property type="match status" value="1"/>
</dbReference>
<dbReference type="InterPro" id="IPR052345">
    <property type="entry name" value="Rad_response_metalloprotease"/>
</dbReference>
<gene>
    <name evidence="4" type="ORF">MEBOL_003117</name>
</gene>
<keyword evidence="5" id="KW-1185">Reference proteome</keyword>